<dbReference type="PANTHER" id="PTHR42879:SF2">
    <property type="entry name" value="3-OXOACYL-[ACYL-CARRIER-PROTEIN] REDUCTASE FABG"/>
    <property type="match status" value="1"/>
</dbReference>
<accession>A0A2T4UBV8</accession>
<reference evidence="4 5" key="1">
    <citation type="submission" date="2018-03" db="EMBL/GenBank/DDBJ databases">
        <title>Aquarubrobacter algicola gen. nov., sp. nov., a novel actinobacterium isolated from shallow eutrophic lake during the end of cyanobacterial harmful algal blooms.</title>
        <authorList>
            <person name="Chun S.J."/>
        </authorList>
    </citation>
    <scope>NUCLEOTIDE SEQUENCE [LARGE SCALE GENOMIC DNA]</scope>
    <source>
        <strain evidence="4 5">Seoho-28</strain>
    </source>
</reference>
<evidence type="ECO:0000313" key="5">
    <source>
        <dbReference type="Proteomes" id="UP000240739"/>
    </source>
</evidence>
<dbReference type="Pfam" id="PF13561">
    <property type="entry name" value="adh_short_C2"/>
    <property type="match status" value="1"/>
</dbReference>
<dbReference type="PROSITE" id="PS00061">
    <property type="entry name" value="ADH_SHORT"/>
    <property type="match status" value="1"/>
</dbReference>
<dbReference type="PRINTS" id="PR00081">
    <property type="entry name" value="GDHRDH"/>
</dbReference>
<dbReference type="RefSeq" id="WP_107571315.1">
    <property type="nucleotide sequence ID" value="NZ_PYYB01000005.1"/>
</dbReference>
<evidence type="ECO:0000256" key="1">
    <source>
        <dbReference type="ARBA" id="ARBA00006484"/>
    </source>
</evidence>
<feature type="domain" description="Ketoreductase" evidence="3">
    <location>
        <begin position="21"/>
        <end position="202"/>
    </location>
</feature>
<dbReference type="OrthoDB" id="9804774at2"/>
<dbReference type="AlphaFoldDB" id="A0A2T4UBV8"/>
<comment type="similarity">
    <text evidence="1">Belongs to the short-chain dehydrogenases/reductases (SDR) family.</text>
</comment>
<evidence type="ECO:0000259" key="3">
    <source>
        <dbReference type="SMART" id="SM00822"/>
    </source>
</evidence>
<dbReference type="Proteomes" id="UP000240739">
    <property type="component" value="Unassembled WGS sequence"/>
</dbReference>
<dbReference type="InterPro" id="IPR020904">
    <property type="entry name" value="Sc_DH/Rdtase_CS"/>
</dbReference>
<dbReference type="InterPro" id="IPR057326">
    <property type="entry name" value="KR_dom"/>
</dbReference>
<dbReference type="GO" id="GO:0016491">
    <property type="term" value="F:oxidoreductase activity"/>
    <property type="evidence" value="ECO:0007669"/>
    <property type="project" value="UniProtKB-KW"/>
</dbReference>
<name>A0A2T4UBV8_9ACTN</name>
<dbReference type="NCBIfam" id="NF009466">
    <property type="entry name" value="PRK12826.1-2"/>
    <property type="match status" value="1"/>
</dbReference>
<dbReference type="InterPro" id="IPR036291">
    <property type="entry name" value="NAD(P)-bd_dom_sf"/>
</dbReference>
<dbReference type="Gene3D" id="3.40.50.720">
    <property type="entry name" value="NAD(P)-binding Rossmann-like Domain"/>
    <property type="match status" value="1"/>
</dbReference>
<keyword evidence="5" id="KW-1185">Reference proteome</keyword>
<organism evidence="4 5">
    <name type="scientific">Paraconexibacter algicola</name>
    <dbReference type="NCBI Taxonomy" id="2133960"/>
    <lineage>
        <taxon>Bacteria</taxon>
        <taxon>Bacillati</taxon>
        <taxon>Actinomycetota</taxon>
        <taxon>Thermoleophilia</taxon>
        <taxon>Solirubrobacterales</taxon>
        <taxon>Paraconexibacteraceae</taxon>
        <taxon>Paraconexibacter</taxon>
    </lineage>
</organism>
<sequence length="260" mass="26114">MSTATQTTPDRPAAPAVAVRAPALVTGGSRGIGAATARALAAAGHPVAVAYRSGADEARAVVASIEELGGRAVAIQADVTDPDADVRLLDGAAEGLGDRVLVLVNNAGVRVDGLTAQLDDAGWDTTIDTNLSAAFRLTRRALGPMLRARHGRVVNVSSIAGLRANAGQPAYAAAKAGLMAFTSTAAVEVARRGVTVNAVAPGFIATDMTADLPTDELARSIPARRLGTPEEIAAAIAFLVSDAAAYITGTTLVVDGGLSA</sequence>
<dbReference type="PRINTS" id="PR00080">
    <property type="entry name" value="SDRFAMILY"/>
</dbReference>
<dbReference type="EMBL" id="PYYB01000005">
    <property type="protein sequence ID" value="PTL54373.1"/>
    <property type="molecule type" value="Genomic_DNA"/>
</dbReference>
<dbReference type="PANTHER" id="PTHR42879">
    <property type="entry name" value="3-OXOACYL-(ACYL-CARRIER-PROTEIN) REDUCTASE"/>
    <property type="match status" value="1"/>
</dbReference>
<dbReference type="SMART" id="SM00822">
    <property type="entry name" value="PKS_KR"/>
    <property type="match status" value="1"/>
</dbReference>
<dbReference type="SUPFAM" id="SSF51735">
    <property type="entry name" value="NAD(P)-binding Rossmann-fold domains"/>
    <property type="match status" value="1"/>
</dbReference>
<evidence type="ECO:0000256" key="2">
    <source>
        <dbReference type="ARBA" id="ARBA00023002"/>
    </source>
</evidence>
<gene>
    <name evidence="4" type="ORF">C7Y72_21815</name>
</gene>
<dbReference type="GO" id="GO:0032787">
    <property type="term" value="P:monocarboxylic acid metabolic process"/>
    <property type="evidence" value="ECO:0007669"/>
    <property type="project" value="UniProtKB-ARBA"/>
</dbReference>
<evidence type="ECO:0000313" key="4">
    <source>
        <dbReference type="EMBL" id="PTL54373.1"/>
    </source>
</evidence>
<comment type="caution">
    <text evidence="4">The sequence shown here is derived from an EMBL/GenBank/DDBJ whole genome shotgun (WGS) entry which is preliminary data.</text>
</comment>
<keyword evidence="2" id="KW-0560">Oxidoreductase</keyword>
<protein>
    <submittedName>
        <fullName evidence="4">Beta-ketoacyl-ACP reductase</fullName>
    </submittedName>
</protein>
<proteinExistence type="inferred from homology"/>
<dbReference type="InterPro" id="IPR050259">
    <property type="entry name" value="SDR"/>
</dbReference>
<dbReference type="FunFam" id="3.40.50.720:FF:000173">
    <property type="entry name" value="3-oxoacyl-[acyl-carrier protein] reductase"/>
    <property type="match status" value="1"/>
</dbReference>
<dbReference type="InterPro" id="IPR002347">
    <property type="entry name" value="SDR_fam"/>
</dbReference>